<dbReference type="Pfam" id="PF00501">
    <property type="entry name" value="AMP-binding"/>
    <property type="match status" value="2"/>
</dbReference>
<evidence type="ECO:0000256" key="2">
    <source>
        <dbReference type="ARBA" id="ARBA00022598"/>
    </source>
</evidence>
<name>A0A2A2KQQ5_9BILA</name>
<dbReference type="AlphaFoldDB" id="A0A2A2KQQ5"/>
<dbReference type="InterPro" id="IPR020845">
    <property type="entry name" value="AMP-binding_CS"/>
</dbReference>
<feature type="domain" description="AMP-dependent synthetase/ligase" evidence="14">
    <location>
        <begin position="299"/>
        <end position="471"/>
    </location>
</feature>
<evidence type="ECO:0000256" key="7">
    <source>
        <dbReference type="ARBA" id="ARBA00024484"/>
    </source>
</evidence>
<dbReference type="InterPro" id="IPR042099">
    <property type="entry name" value="ANL_N_sf"/>
</dbReference>
<comment type="similarity">
    <text evidence="1 13">Belongs to the ATP-dependent AMP-binding enzyme family.</text>
</comment>
<comment type="catalytic activity">
    <reaction evidence="6">
        <text>5-hydroxy-(6E,8Z,11Z,14Z)-eicosatetraenoate + ATP + CoA = 5-hydroxy-(6E,8Z,11Z,14Z)-eicosatetraenoyl-CoA + AMP + diphosphate</text>
        <dbReference type="Rhea" id="RHEA:52108"/>
        <dbReference type="ChEBI" id="CHEBI:30616"/>
        <dbReference type="ChEBI" id="CHEBI:33019"/>
        <dbReference type="ChEBI" id="CHEBI:57287"/>
        <dbReference type="ChEBI" id="CHEBI:65341"/>
        <dbReference type="ChEBI" id="CHEBI:136407"/>
        <dbReference type="ChEBI" id="CHEBI:456215"/>
    </reaction>
    <physiologicalReaction direction="left-to-right" evidence="6">
        <dbReference type="Rhea" id="RHEA:52109"/>
    </physiologicalReaction>
</comment>
<evidence type="ECO:0000259" key="14">
    <source>
        <dbReference type="Pfam" id="PF00501"/>
    </source>
</evidence>
<feature type="domain" description="AMP-dependent synthetase/ligase" evidence="14">
    <location>
        <begin position="80"/>
        <end position="298"/>
    </location>
</feature>
<keyword evidence="4 13" id="KW-0276">Fatty acid metabolism</keyword>
<evidence type="ECO:0000256" key="13">
    <source>
        <dbReference type="RuleBase" id="RU369030"/>
    </source>
</evidence>
<sequence length="651" mass="72873">MLQRRKSKNIFPWQKPIDYNVQGLPVQGQPGVWKCGYLSESEGNYIEKFYPEVETLYDLFRRGKLVSASGDCLGSRNKNGQYEYLSFNEVENRAKALSAALIHEYGLTSGNSTNIGIYSKNCPSWAITALASVQQSMPIVPLYDTLGPDTACFIVKQAEIRLVVVDSIKRVRSLIEGNNNRSLSLKHIIVIEEDDINEDDVSRAKEVGITLSTFSSALEKGKKLHVKLNSPKPDDTYIICYTSGTTGNPKGVVLTHRNVVANISAWLKMIHTFIPEVEQPLPDETHISYLPLSHMIEQTLADDIQAIRPTIFPTVPRILNRLYDSVQAKLKAADPVSRALFKLAYKRKVAMLRNGVITNTSIWDKLVFSKIQKQMGGRLRQMVTGSAPLSPEVLEFCRVALGCMLVEAYGQTETTSLVCVSWPKDATGSHVGGPTPCANVKLGDVPELNYFAKDMKGEILVKGPGVTSGYYKDHEKTAELFDEDGFLRTGDIGEMLPNGKMRIIDRKKNIFKLAQGEYVAPEKIESVYVRSHVVQQVFVDGNSFERWLIAVVVPEPDVLCSWAKNHGYGEKTVEDLVEDPKAEDYVLSELQSLGKKYQLNNIEQVKRVILTAEPFSIENGLLTPTMKAKRPQLRKKFDNLMNQIYKMNVGL</sequence>
<evidence type="ECO:0000313" key="16">
    <source>
        <dbReference type="Proteomes" id="UP000218231"/>
    </source>
</evidence>
<evidence type="ECO:0000256" key="6">
    <source>
        <dbReference type="ARBA" id="ARBA00024469"/>
    </source>
</evidence>
<organism evidence="15 16">
    <name type="scientific">Diploscapter pachys</name>
    <dbReference type="NCBI Taxonomy" id="2018661"/>
    <lineage>
        <taxon>Eukaryota</taxon>
        <taxon>Metazoa</taxon>
        <taxon>Ecdysozoa</taxon>
        <taxon>Nematoda</taxon>
        <taxon>Chromadorea</taxon>
        <taxon>Rhabditida</taxon>
        <taxon>Rhabditina</taxon>
        <taxon>Rhabditomorpha</taxon>
        <taxon>Rhabditoidea</taxon>
        <taxon>Rhabditidae</taxon>
        <taxon>Diploscapter</taxon>
    </lineage>
</organism>
<comment type="catalytic activity">
    <reaction evidence="10">
        <text>(5Z,8Z,11Z,14Z)-eicosatetraenoate + ATP + CoA = (5Z,8Z,11Z,14Z)-eicosatetraenoyl-CoA + AMP + diphosphate</text>
        <dbReference type="Rhea" id="RHEA:19713"/>
        <dbReference type="ChEBI" id="CHEBI:30616"/>
        <dbReference type="ChEBI" id="CHEBI:32395"/>
        <dbReference type="ChEBI" id="CHEBI:33019"/>
        <dbReference type="ChEBI" id="CHEBI:57287"/>
        <dbReference type="ChEBI" id="CHEBI:57368"/>
        <dbReference type="ChEBI" id="CHEBI:456215"/>
        <dbReference type="EC" id="6.2.1.15"/>
    </reaction>
    <physiologicalReaction direction="left-to-right" evidence="10">
        <dbReference type="Rhea" id="RHEA:19714"/>
    </physiologicalReaction>
</comment>
<evidence type="ECO:0000256" key="1">
    <source>
        <dbReference type="ARBA" id="ARBA00006432"/>
    </source>
</evidence>
<dbReference type="CDD" id="cd05927">
    <property type="entry name" value="LC-FACS_euk"/>
    <property type="match status" value="1"/>
</dbReference>
<comment type="catalytic activity">
    <reaction evidence="12">
        <text>hexadecanoate + ATP + CoA = hexadecanoyl-CoA + AMP + diphosphate</text>
        <dbReference type="Rhea" id="RHEA:30751"/>
        <dbReference type="ChEBI" id="CHEBI:7896"/>
        <dbReference type="ChEBI" id="CHEBI:30616"/>
        <dbReference type="ChEBI" id="CHEBI:33019"/>
        <dbReference type="ChEBI" id="CHEBI:57287"/>
        <dbReference type="ChEBI" id="CHEBI:57379"/>
        <dbReference type="ChEBI" id="CHEBI:456215"/>
    </reaction>
    <physiologicalReaction direction="left-to-right" evidence="12">
        <dbReference type="Rhea" id="RHEA:30752"/>
    </physiologicalReaction>
</comment>
<evidence type="ECO:0000313" key="15">
    <source>
        <dbReference type="EMBL" id="PAV76147.1"/>
    </source>
</evidence>
<keyword evidence="2 13" id="KW-0436">Ligase</keyword>
<reference evidence="15 16" key="1">
    <citation type="journal article" date="2017" name="Curr. Biol.">
        <title>Genome architecture and evolution of a unichromosomal asexual nematode.</title>
        <authorList>
            <person name="Fradin H."/>
            <person name="Zegar C."/>
            <person name="Gutwein M."/>
            <person name="Lucas J."/>
            <person name="Kovtun M."/>
            <person name="Corcoran D."/>
            <person name="Baugh L.R."/>
            <person name="Kiontke K."/>
            <person name="Gunsalus K."/>
            <person name="Fitch D.H."/>
            <person name="Piano F."/>
        </authorList>
    </citation>
    <scope>NUCLEOTIDE SEQUENCE [LARGE SCALE GENOMIC DNA]</scope>
    <source>
        <strain evidence="15">PF1309</strain>
    </source>
</reference>
<gene>
    <name evidence="15" type="ORF">WR25_23447</name>
</gene>
<dbReference type="PROSITE" id="PS00455">
    <property type="entry name" value="AMP_BINDING"/>
    <property type="match status" value="1"/>
</dbReference>
<dbReference type="SUPFAM" id="SSF56801">
    <property type="entry name" value="Acetyl-CoA synthetase-like"/>
    <property type="match status" value="1"/>
</dbReference>
<evidence type="ECO:0000256" key="5">
    <source>
        <dbReference type="ARBA" id="ARBA00022840"/>
    </source>
</evidence>
<evidence type="ECO:0000256" key="11">
    <source>
        <dbReference type="ARBA" id="ARBA00024565"/>
    </source>
</evidence>
<dbReference type="EMBL" id="LIAE01007949">
    <property type="protein sequence ID" value="PAV76147.1"/>
    <property type="molecule type" value="Genomic_DNA"/>
</dbReference>
<dbReference type="GO" id="GO:0016020">
    <property type="term" value="C:membrane"/>
    <property type="evidence" value="ECO:0007669"/>
    <property type="project" value="TreeGrafter"/>
</dbReference>
<dbReference type="GO" id="GO:0047676">
    <property type="term" value="F:arachidonate-CoA ligase activity"/>
    <property type="evidence" value="ECO:0007669"/>
    <property type="project" value="UniProtKB-EC"/>
</dbReference>
<comment type="caution">
    <text evidence="15">The sequence shown here is derived from an EMBL/GenBank/DDBJ whole genome shotgun (WGS) entry which is preliminary data.</text>
</comment>
<dbReference type="InterPro" id="IPR045311">
    <property type="entry name" value="LC-FACS_euk"/>
</dbReference>
<evidence type="ECO:0000256" key="12">
    <source>
        <dbReference type="ARBA" id="ARBA00049139"/>
    </source>
</evidence>
<dbReference type="PANTHER" id="PTHR43272:SF43">
    <property type="entry name" value="LONG-CHAIN-FATTY-ACID--COA LIGASE"/>
    <property type="match status" value="1"/>
</dbReference>
<evidence type="ECO:0000256" key="10">
    <source>
        <dbReference type="ARBA" id="ARBA00024548"/>
    </source>
</evidence>
<dbReference type="EC" id="6.2.1.3" evidence="13"/>
<comment type="catalytic activity">
    <reaction evidence="8">
        <text>12-hydroxy-(5Z,8Z,10E,14Z)-eicosatetraenoate + ATP + CoA = 12-hydroxy-(5Z,8Z,10E,14Z)-eicosatetraenoyl-CoA + AMP + diphosphate</text>
        <dbReference type="Rhea" id="RHEA:52112"/>
        <dbReference type="ChEBI" id="CHEBI:30616"/>
        <dbReference type="ChEBI" id="CHEBI:33019"/>
        <dbReference type="ChEBI" id="CHEBI:57287"/>
        <dbReference type="ChEBI" id="CHEBI:90718"/>
        <dbReference type="ChEBI" id="CHEBI:136408"/>
        <dbReference type="ChEBI" id="CHEBI:456215"/>
    </reaction>
    <physiologicalReaction direction="left-to-right" evidence="8">
        <dbReference type="Rhea" id="RHEA:52113"/>
    </physiologicalReaction>
</comment>
<evidence type="ECO:0000256" key="8">
    <source>
        <dbReference type="ARBA" id="ARBA00024495"/>
    </source>
</evidence>
<dbReference type="OrthoDB" id="1700726at2759"/>
<dbReference type="GO" id="GO:0005783">
    <property type="term" value="C:endoplasmic reticulum"/>
    <property type="evidence" value="ECO:0007669"/>
    <property type="project" value="TreeGrafter"/>
</dbReference>
<comment type="catalytic activity">
    <reaction evidence="7">
        <text>a long-chain fatty acid + ATP + CoA = a long-chain fatty acyl-CoA + AMP + diphosphate</text>
        <dbReference type="Rhea" id="RHEA:15421"/>
        <dbReference type="ChEBI" id="CHEBI:30616"/>
        <dbReference type="ChEBI" id="CHEBI:33019"/>
        <dbReference type="ChEBI" id="CHEBI:57287"/>
        <dbReference type="ChEBI" id="CHEBI:57560"/>
        <dbReference type="ChEBI" id="CHEBI:83139"/>
        <dbReference type="ChEBI" id="CHEBI:456215"/>
        <dbReference type="EC" id="6.2.1.3"/>
    </reaction>
    <physiologicalReaction direction="left-to-right" evidence="7">
        <dbReference type="Rhea" id="RHEA:15422"/>
    </physiologicalReaction>
</comment>
<evidence type="ECO:0000256" key="9">
    <source>
        <dbReference type="ARBA" id="ARBA00024532"/>
    </source>
</evidence>
<dbReference type="Gene3D" id="3.40.50.12780">
    <property type="entry name" value="N-terminal domain of ligase-like"/>
    <property type="match status" value="2"/>
</dbReference>
<comment type="function">
    <text evidence="13">Catalyzes the conversion of long-chain fatty acids to their active form acyl-CoAs for both synthesis of cellular lipids, and degradation via beta-oxidation.</text>
</comment>
<dbReference type="STRING" id="2018661.A0A2A2KQQ5"/>
<comment type="catalytic activity">
    <reaction evidence="9">
        <text>15-hydroxy-(5Z,8Z,11Z,13E)-eicosatetraenoate + ATP + CoA = 15-hydroxy-(5Z,8Z,11Z,13E)-eicosatetraenoyl-CoA + AMP + diphosphate</text>
        <dbReference type="Rhea" id="RHEA:52116"/>
        <dbReference type="ChEBI" id="CHEBI:30616"/>
        <dbReference type="ChEBI" id="CHEBI:33019"/>
        <dbReference type="ChEBI" id="CHEBI:57287"/>
        <dbReference type="ChEBI" id="CHEBI:78832"/>
        <dbReference type="ChEBI" id="CHEBI:136409"/>
        <dbReference type="ChEBI" id="CHEBI:456215"/>
    </reaction>
    <physiologicalReaction direction="left-to-right" evidence="9">
        <dbReference type="Rhea" id="RHEA:52117"/>
    </physiologicalReaction>
</comment>
<dbReference type="PANTHER" id="PTHR43272">
    <property type="entry name" value="LONG-CHAIN-FATTY-ACID--COA LIGASE"/>
    <property type="match status" value="1"/>
</dbReference>
<keyword evidence="16" id="KW-1185">Reference proteome</keyword>
<dbReference type="Proteomes" id="UP000218231">
    <property type="component" value="Unassembled WGS sequence"/>
</dbReference>
<accession>A0A2A2KQQ5</accession>
<evidence type="ECO:0000256" key="4">
    <source>
        <dbReference type="ARBA" id="ARBA00022832"/>
    </source>
</evidence>
<comment type="catalytic activity">
    <reaction evidence="11">
        <text>(E)-hexadec-2-enoate + ATP + CoA = (2E)-hexadecenoyl-CoA + AMP + diphosphate</text>
        <dbReference type="Rhea" id="RHEA:36139"/>
        <dbReference type="ChEBI" id="CHEBI:30616"/>
        <dbReference type="ChEBI" id="CHEBI:33019"/>
        <dbReference type="ChEBI" id="CHEBI:57287"/>
        <dbReference type="ChEBI" id="CHEBI:61526"/>
        <dbReference type="ChEBI" id="CHEBI:72745"/>
        <dbReference type="ChEBI" id="CHEBI:456215"/>
    </reaction>
    <physiologicalReaction direction="left-to-right" evidence="11">
        <dbReference type="Rhea" id="RHEA:36140"/>
    </physiologicalReaction>
</comment>
<dbReference type="GO" id="GO:0005524">
    <property type="term" value="F:ATP binding"/>
    <property type="evidence" value="ECO:0007669"/>
    <property type="project" value="UniProtKB-KW"/>
</dbReference>
<evidence type="ECO:0000256" key="3">
    <source>
        <dbReference type="ARBA" id="ARBA00022741"/>
    </source>
</evidence>
<keyword evidence="3 13" id="KW-0547">Nucleotide-binding</keyword>
<keyword evidence="13" id="KW-0443">Lipid metabolism</keyword>
<dbReference type="InterPro" id="IPR000873">
    <property type="entry name" value="AMP-dep_synth/lig_dom"/>
</dbReference>
<keyword evidence="5 13" id="KW-0067">ATP-binding</keyword>
<proteinExistence type="inferred from homology"/>
<protein>
    <recommendedName>
        <fullName evidence="13">Long-chain-fatty-acid--CoA ligase</fullName>
        <ecNumber evidence="13">6.2.1.3</ecNumber>
    </recommendedName>
</protein>